<sequence length="1372" mass="153543">MKILVNIDKNNNDSVQTKNTIVKGQKSLKLDINNPIDHKIKISQDKEKTSIISNDLKLVYLDKTTKAENYNSNDIEDILIKYRNKHNNLNKNDSNELDTINDSKYNKSRHFRYSTATEKKYSKPSTTNSYIEKAHIRIKSTPLESTTSNSIKLNIAYRNVDTSYQIVSQRPKIYNYKNLEKNVSGNSSTSFSSSILTANSEDGIKIKNKSNINSLQNCNTNNNSGFSRIDENSTYSNEDINILNENGSKNINKERESNGIINDIVSNQDNENENKNIYFNNNNNNNNNNNLDKINNNINNKNSSISTCINGINNEKRNIEVPSNDNANENYTNNNIKRSTNNLDNSSNIKGIIGNKNTKDIKNNPNENIDKNYTCTPNKVKENGYHTKCPNCNISFDVLPQTECIIEEKEKEINNVDDNNDSDDSTLSSHSSLAEIIDKVIASKNRKMKKNNISSDSLTSIPEDLQNKIDKISKKKHFLSKKDNEPIIQEIKKKLSSNNSEIQKSNKEIFLKSNSVSASRNSLLKSGVLNDKKSLGSKKSSTYSSDCSSIKKVPLEKEKSPTKASLVVSSKNNLNLTLLSNAISPVPSCSNKSVSKTSILKSNTRINDSNIQEVNINPTVSNSNKSRSQLLSNTNINNNNSSSNNKKYQDSVKSPVRINSVISYLSSKQSPQKTSQLISNSTSQDLNKKSLTSIGKGQSSPKSYSLKCDVIPVTSTVHINKSFDNSPSTVSYNKNGVSIVKLNDTTLSSPSPNKYTYASQNSQFPDEIIKCEAIPVTSTVHINKSMYSSPQFPGDNNSLSNKKTELEIDHISVYPVPFGSQRLHNVPILPIRDKYNFDDEIINNSTKGINTNIGEQINNPVDGIEANIDEQINNSIDGIEVNIDEPIENENIIDYEQDLNDLAHDLPSILDSGSSDVFLLNEAQEINGSKTNLGNIKSLEEKEKNEEGGINSLHNSRISLVQKIASPLVEGSILGSLNPITAQLLKEAKQNKVSHEAEESAEAKNKSLLGEIDLLGLGSSILSLGVKSSLGHGSNPNVARKMETDSTNNLYKKVLSKSINSIGSGLLFKGNKSAKNSCSNLRNVVTLNYSSSNNGEEDGNDIFKLPSTTMIYNKVSENVIHFIKNQWKQSDGISSTFQFLSVIKDGLNIDNNCNNYLIKPLIEYNSLFVYINPGWLNMDEKELEEIKKNLQDNKKERRFYVMPWKIEDKAINNGSSYWICIIYDKSSNKYIIFDTKNKDIYVYGVCLMIQSSILKYMFDITTSFYDKSLQEIIANKELTTLETSTNHEGWKQIIICNSGLCHGDCGIDNVLMSSYFVQNYDTIFKNIIQNNLDYSAINKLLSSIKFSDFNSYIEKLFTISAIQYFNSNNMLC</sequence>
<dbReference type="STRING" id="1754191.A0A1Y1UXY1"/>
<organism evidence="2 3">
    <name type="scientific">Piromyces finnis</name>
    <dbReference type="NCBI Taxonomy" id="1754191"/>
    <lineage>
        <taxon>Eukaryota</taxon>
        <taxon>Fungi</taxon>
        <taxon>Fungi incertae sedis</taxon>
        <taxon>Chytridiomycota</taxon>
        <taxon>Chytridiomycota incertae sedis</taxon>
        <taxon>Neocallimastigomycetes</taxon>
        <taxon>Neocallimastigales</taxon>
        <taxon>Neocallimastigaceae</taxon>
        <taxon>Piromyces</taxon>
    </lineage>
</organism>
<feature type="compositionally biased region" description="Low complexity" evidence="1">
    <location>
        <begin position="632"/>
        <end position="645"/>
    </location>
</feature>
<gene>
    <name evidence="2" type="ORF">BCR36DRAFT_415647</name>
</gene>
<feature type="region of interest" description="Disordered" evidence="1">
    <location>
        <begin position="616"/>
        <end position="652"/>
    </location>
</feature>
<keyword evidence="3" id="KW-1185">Reference proteome</keyword>
<protein>
    <submittedName>
        <fullName evidence="2">Uncharacterized protein</fullName>
    </submittedName>
</protein>
<feature type="region of interest" description="Disordered" evidence="1">
    <location>
        <begin position="672"/>
        <end position="702"/>
    </location>
</feature>
<reference evidence="2 3" key="1">
    <citation type="submission" date="2016-08" db="EMBL/GenBank/DDBJ databases">
        <title>Genomes of anaerobic fungi encode conserved fungal cellulosomes for biomass hydrolysis.</title>
        <authorList>
            <consortium name="DOE Joint Genome Institute"/>
            <person name="Haitjema C.H."/>
            <person name="Gilmore S.P."/>
            <person name="Henske J.K."/>
            <person name="Solomon K.V."/>
            <person name="De Groot R."/>
            <person name="Kuo A."/>
            <person name="Mondo S.J."/>
            <person name="Salamov A.A."/>
            <person name="Labutti K."/>
            <person name="Zhao Z."/>
            <person name="Chiniquy J."/>
            <person name="Barry K."/>
            <person name="Brewer H.M."/>
            <person name="Purvine S.O."/>
            <person name="Wright A.T."/>
            <person name="Boxma B."/>
            <person name="Van Alen T."/>
            <person name="Hackstein J.H."/>
            <person name="Baker S.E."/>
            <person name="Grigoriev I.V."/>
            <person name="O'Malley M.A."/>
        </authorList>
    </citation>
    <scope>NUCLEOTIDE SEQUENCE [LARGE SCALE GENOMIC DNA]</scope>
    <source>
        <strain evidence="3">finn</strain>
    </source>
</reference>
<evidence type="ECO:0000256" key="1">
    <source>
        <dbReference type="SAM" id="MobiDB-lite"/>
    </source>
</evidence>
<proteinExistence type="predicted"/>
<feature type="compositionally biased region" description="Low complexity" evidence="1">
    <location>
        <begin position="324"/>
        <end position="335"/>
    </location>
</feature>
<name>A0A1Y1UXY1_9FUNG</name>
<evidence type="ECO:0000313" key="3">
    <source>
        <dbReference type="Proteomes" id="UP000193719"/>
    </source>
</evidence>
<comment type="caution">
    <text evidence="2">The sequence shown here is derived from an EMBL/GenBank/DDBJ whole genome shotgun (WGS) entry which is preliminary data.</text>
</comment>
<dbReference type="OrthoDB" id="10535277at2759"/>
<dbReference type="Proteomes" id="UP000193719">
    <property type="component" value="Unassembled WGS sequence"/>
</dbReference>
<accession>A0A1Y1UXY1</accession>
<feature type="compositionally biased region" description="Polar residues" evidence="1">
    <location>
        <begin position="616"/>
        <end position="631"/>
    </location>
</feature>
<feature type="region of interest" description="Disordered" evidence="1">
    <location>
        <begin position="534"/>
        <end position="564"/>
    </location>
</feature>
<feature type="compositionally biased region" description="Low complexity" evidence="1">
    <location>
        <begin position="537"/>
        <end position="552"/>
    </location>
</feature>
<reference evidence="2 3" key="2">
    <citation type="submission" date="2016-08" db="EMBL/GenBank/DDBJ databases">
        <title>Pervasive Adenine N6-methylation of Active Genes in Fungi.</title>
        <authorList>
            <consortium name="DOE Joint Genome Institute"/>
            <person name="Mondo S.J."/>
            <person name="Dannebaum R.O."/>
            <person name="Kuo R.C."/>
            <person name="Labutti K."/>
            <person name="Haridas S."/>
            <person name="Kuo A."/>
            <person name="Salamov A."/>
            <person name="Ahrendt S.R."/>
            <person name="Lipzen A."/>
            <person name="Sullivan W."/>
            <person name="Andreopoulos W.B."/>
            <person name="Clum A."/>
            <person name="Lindquist E."/>
            <person name="Daum C."/>
            <person name="Ramamoorthy G.K."/>
            <person name="Gryganskyi A."/>
            <person name="Culley D."/>
            <person name="Magnuson J.K."/>
            <person name="James T.Y."/>
            <person name="O'Malley M.A."/>
            <person name="Stajich J.E."/>
            <person name="Spatafora J.W."/>
            <person name="Visel A."/>
            <person name="Grigoriev I.V."/>
        </authorList>
    </citation>
    <scope>NUCLEOTIDE SEQUENCE [LARGE SCALE GENOMIC DNA]</scope>
    <source>
        <strain evidence="3">finn</strain>
    </source>
</reference>
<dbReference type="EMBL" id="MCFH01000054">
    <property type="protein sequence ID" value="ORX43237.1"/>
    <property type="molecule type" value="Genomic_DNA"/>
</dbReference>
<feature type="region of interest" description="Disordered" evidence="1">
    <location>
        <begin position="320"/>
        <end position="343"/>
    </location>
</feature>
<evidence type="ECO:0000313" key="2">
    <source>
        <dbReference type="EMBL" id="ORX43237.1"/>
    </source>
</evidence>